<dbReference type="AlphaFoldDB" id="A0AAU9J295"/>
<dbReference type="Gene3D" id="3.20.20.100">
    <property type="entry name" value="NADP-dependent oxidoreductase domain"/>
    <property type="match status" value="1"/>
</dbReference>
<dbReference type="SUPFAM" id="SSF51430">
    <property type="entry name" value="NAD(P)-linked oxidoreductase"/>
    <property type="match status" value="1"/>
</dbReference>
<comment type="caution">
    <text evidence="5">The sequence shown here is derived from an EMBL/GenBank/DDBJ whole genome shotgun (WGS) entry which is preliminary data.</text>
</comment>
<dbReference type="PANTHER" id="PTHR43150:SF2">
    <property type="entry name" value="HYPERKINETIC, ISOFORM M"/>
    <property type="match status" value="1"/>
</dbReference>
<keyword evidence="6" id="KW-1185">Reference proteome</keyword>
<proteinExistence type="inferred from homology"/>
<name>A0AAU9J295_9CILI</name>
<dbReference type="PRINTS" id="PR01577">
    <property type="entry name" value="KCNABCHANNEL"/>
</dbReference>
<dbReference type="InterPro" id="IPR005399">
    <property type="entry name" value="K_chnl_volt-dep_bsu_KCNAB-rel"/>
</dbReference>
<evidence type="ECO:0000256" key="1">
    <source>
        <dbReference type="ARBA" id="ARBA00006515"/>
    </source>
</evidence>
<evidence type="ECO:0000313" key="5">
    <source>
        <dbReference type="EMBL" id="CAG9317657.1"/>
    </source>
</evidence>
<dbReference type="InterPro" id="IPR023210">
    <property type="entry name" value="NADP_OxRdtase_dom"/>
</dbReference>
<accession>A0AAU9J295</accession>
<protein>
    <recommendedName>
        <fullName evidence="4">NADP-dependent oxidoreductase domain-containing protein</fullName>
    </recommendedName>
</protein>
<dbReference type="Proteomes" id="UP001162131">
    <property type="component" value="Unassembled WGS sequence"/>
</dbReference>
<comment type="similarity">
    <text evidence="1">Belongs to the shaker potassium channel beta subunit family.</text>
</comment>
<dbReference type="GO" id="GO:0016491">
    <property type="term" value="F:oxidoreductase activity"/>
    <property type="evidence" value="ECO:0007669"/>
    <property type="project" value="UniProtKB-KW"/>
</dbReference>
<organism evidence="5 6">
    <name type="scientific">Blepharisma stoltei</name>
    <dbReference type="NCBI Taxonomy" id="1481888"/>
    <lineage>
        <taxon>Eukaryota</taxon>
        <taxon>Sar</taxon>
        <taxon>Alveolata</taxon>
        <taxon>Ciliophora</taxon>
        <taxon>Postciliodesmatophora</taxon>
        <taxon>Heterotrichea</taxon>
        <taxon>Heterotrichida</taxon>
        <taxon>Blepharismidae</taxon>
        <taxon>Blepharisma</taxon>
    </lineage>
</organism>
<evidence type="ECO:0000256" key="2">
    <source>
        <dbReference type="ARBA" id="ARBA00022857"/>
    </source>
</evidence>
<sequence length="242" mass="27563">MRNSLKRLQLGYVDAMYLHRYDQEVPLEETIRAVNHLIEKGKADYWGTSEFTALEIQEWYKISDKYGFIRPVVDQCQYSLIVRDKVEVEFPPLFDKYGMGAVAWSPLMGGFLSGKYNDMSIPEGSRLADPSLPQIAKKPYESFFLPENQEKTRKLLGGLGELASEIGCSQSQLALAWCLKNNDISSAIFGATKLYQAEDNLGAIDALSKLTPEILAKIEEIFDTRPKPPINWRNWQSMPSRR</sequence>
<reference evidence="5" key="1">
    <citation type="submission" date="2021-09" db="EMBL/GenBank/DDBJ databases">
        <authorList>
            <consortium name="AG Swart"/>
            <person name="Singh M."/>
            <person name="Singh A."/>
            <person name="Seah K."/>
            <person name="Emmerich C."/>
        </authorList>
    </citation>
    <scope>NUCLEOTIDE SEQUENCE</scope>
    <source>
        <strain evidence="5">ATCC30299</strain>
    </source>
</reference>
<dbReference type="PANTHER" id="PTHR43150">
    <property type="entry name" value="HYPERKINETIC, ISOFORM M"/>
    <property type="match status" value="1"/>
</dbReference>
<keyword evidence="2" id="KW-0521">NADP</keyword>
<keyword evidence="3" id="KW-0560">Oxidoreductase</keyword>
<dbReference type="InterPro" id="IPR036812">
    <property type="entry name" value="NAD(P)_OxRdtase_dom_sf"/>
</dbReference>
<dbReference type="Pfam" id="PF00248">
    <property type="entry name" value="Aldo_ket_red"/>
    <property type="match status" value="1"/>
</dbReference>
<dbReference type="EMBL" id="CAJZBQ010000018">
    <property type="protein sequence ID" value="CAG9317657.1"/>
    <property type="molecule type" value="Genomic_DNA"/>
</dbReference>
<gene>
    <name evidence="5" type="ORF">BSTOLATCC_MIC18900</name>
</gene>
<evidence type="ECO:0000256" key="3">
    <source>
        <dbReference type="ARBA" id="ARBA00023002"/>
    </source>
</evidence>
<evidence type="ECO:0000313" key="6">
    <source>
        <dbReference type="Proteomes" id="UP001162131"/>
    </source>
</evidence>
<feature type="domain" description="NADP-dependent oxidoreductase" evidence="4">
    <location>
        <begin position="2"/>
        <end position="221"/>
    </location>
</feature>
<evidence type="ECO:0000259" key="4">
    <source>
        <dbReference type="Pfam" id="PF00248"/>
    </source>
</evidence>